<keyword evidence="2" id="KW-1185">Reference proteome</keyword>
<reference evidence="2" key="1">
    <citation type="submission" date="2017-03" db="EMBL/GenBank/DDBJ databases">
        <authorList>
            <person name="Safronova V.I."/>
            <person name="Sazanova A.L."/>
            <person name="Chirak E.R."/>
        </authorList>
    </citation>
    <scope>NUCLEOTIDE SEQUENCE [LARGE SCALE GENOMIC DNA]</scope>
    <source>
        <strain evidence="2">Ach-343</strain>
    </source>
</reference>
<proteinExistence type="predicted"/>
<dbReference type="EMBL" id="MZXV01000032">
    <property type="protein sequence ID" value="PZV37595.1"/>
    <property type="molecule type" value="Genomic_DNA"/>
</dbReference>
<organism evidence="1 2">
    <name type="scientific">Mesorhizobium kowhaii</name>
    <dbReference type="NCBI Taxonomy" id="1300272"/>
    <lineage>
        <taxon>Bacteria</taxon>
        <taxon>Pseudomonadati</taxon>
        <taxon>Pseudomonadota</taxon>
        <taxon>Alphaproteobacteria</taxon>
        <taxon>Hyphomicrobiales</taxon>
        <taxon>Phyllobacteriaceae</taxon>
        <taxon>Mesorhizobium</taxon>
    </lineage>
</organism>
<evidence type="ECO:0000313" key="1">
    <source>
        <dbReference type="EMBL" id="PZV37595.1"/>
    </source>
</evidence>
<gene>
    <name evidence="1" type="ORF">B5V02_15015</name>
</gene>
<name>A0A2W7C3A2_9HYPH</name>
<accession>A0A2W7C3A2</accession>
<dbReference type="AlphaFoldDB" id="A0A2W7C3A2"/>
<evidence type="ECO:0000313" key="2">
    <source>
        <dbReference type="Proteomes" id="UP000248616"/>
    </source>
</evidence>
<sequence>MRGPGGPRTDSILARLSNGEFVIQARAVQRLGLDFLHAINNGFIPQMQGLRGFNLGGFVNDFNRSMAIPRFAGGGMVPALASASSGGSTMVHLKLDFGLGPNDVFDLIAADNSGLKKLQRFAIQSTLTSTGRKPRRG</sequence>
<comment type="caution">
    <text evidence="1">The sequence shown here is derived from an EMBL/GenBank/DDBJ whole genome shotgun (WGS) entry which is preliminary data.</text>
</comment>
<protein>
    <submittedName>
        <fullName evidence="1">Uncharacterized protein</fullName>
    </submittedName>
</protein>
<dbReference type="Proteomes" id="UP000248616">
    <property type="component" value="Unassembled WGS sequence"/>
</dbReference>